<evidence type="ECO:0000313" key="1">
    <source>
        <dbReference type="EMBL" id="EJF91310.1"/>
    </source>
</evidence>
<proteinExistence type="predicted"/>
<keyword evidence="2" id="KW-1185">Reference proteome</keyword>
<reference evidence="1 2" key="1">
    <citation type="submission" date="2012-03" db="EMBL/GenBank/DDBJ databases">
        <title>The Genome Sequence of Bartonella melophagi K-2C.</title>
        <authorList>
            <consortium name="The Broad Institute Genome Sequencing Platform"/>
            <consortium name="The Broad Institute Genome Sequencing Center for Infectious Disease"/>
            <person name="Feldgarden M."/>
            <person name="Kirby J."/>
            <person name="Kosoy M."/>
            <person name="Birtles R."/>
            <person name="Probert W.S."/>
            <person name="Chiaraviglio L."/>
            <person name="Young S.K."/>
            <person name="Zeng Q."/>
            <person name="Gargeya S."/>
            <person name="Fitzgerald M."/>
            <person name="Haas B."/>
            <person name="Abouelleil A."/>
            <person name="Alvarado L."/>
            <person name="Arachchi H.M."/>
            <person name="Berlin A."/>
            <person name="Chapman S.B."/>
            <person name="Gearin G."/>
            <person name="Goldberg J."/>
            <person name="Griggs A."/>
            <person name="Gujja S."/>
            <person name="Hansen M."/>
            <person name="Heiman D."/>
            <person name="Howarth C."/>
            <person name="Larimer J."/>
            <person name="Lui A."/>
            <person name="MacDonald P.J.P."/>
            <person name="McCowen C."/>
            <person name="Montmayeur A."/>
            <person name="Murphy C."/>
            <person name="Neiman D."/>
            <person name="Pearson M."/>
            <person name="Priest M."/>
            <person name="Roberts A."/>
            <person name="Saif S."/>
            <person name="Shea T."/>
            <person name="Sisk P."/>
            <person name="Stolte C."/>
            <person name="Sykes S."/>
            <person name="Wortman J."/>
            <person name="Nusbaum C."/>
            <person name="Birren B."/>
        </authorList>
    </citation>
    <scope>NUCLEOTIDE SEQUENCE [LARGE SCALE GENOMIC DNA]</scope>
    <source>
        <strain evidence="1 2">K-2C</strain>
    </source>
</reference>
<sequence length="88" mass="9403">MPSSASSSRGFFFGRAPLFKEHGGEGCELVQAERSAGYGERVFEDESGGGVSVGGCISWEERGEGLKFRRGGGLKGRVEKKGVGMNWE</sequence>
<gene>
    <name evidence="1" type="ORF">ME3_00376</name>
</gene>
<dbReference type="PATRIC" id="fig|1094557.3.peg.395"/>
<dbReference type="AlphaFoldDB" id="J1K2H3"/>
<accession>J1K2H3</accession>
<protein>
    <submittedName>
        <fullName evidence="1">Uncharacterized protein</fullName>
    </submittedName>
</protein>
<organism evidence="1 2">
    <name type="scientific">Bartonella melophagi K-2C</name>
    <dbReference type="NCBI Taxonomy" id="1094557"/>
    <lineage>
        <taxon>Bacteria</taxon>
        <taxon>Pseudomonadati</taxon>
        <taxon>Pseudomonadota</taxon>
        <taxon>Alphaproteobacteria</taxon>
        <taxon>Hyphomicrobiales</taxon>
        <taxon>Bartonellaceae</taxon>
        <taxon>Bartonella</taxon>
    </lineage>
</organism>
<dbReference type="Proteomes" id="UP000009017">
    <property type="component" value="Unassembled WGS sequence"/>
</dbReference>
<dbReference type="EMBL" id="AIMA01000004">
    <property type="protein sequence ID" value="EJF91310.1"/>
    <property type="molecule type" value="Genomic_DNA"/>
</dbReference>
<dbReference type="HOGENOM" id="CLU_2462820_0_0_5"/>
<comment type="caution">
    <text evidence="1">The sequence shown here is derived from an EMBL/GenBank/DDBJ whole genome shotgun (WGS) entry which is preliminary data.</text>
</comment>
<evidence type="ECO:0000313" key="2">
    <source>
        <dbReference type="Proteomes" id="UP000009017"/>
    </source>
</evidence>
<name>J1K2H3_9HYPH</name>